<evidence type="ECO:0000313" key="3">
    <source>
        <dbReference type="Proteomes" id="UP000002033"/>
    </source>
</evidence>
<keyword evidence="3" id="KW-1185">Reference proteome</keyword>
<dbReference type="EMBL" id="CP002083">
    <property type="protein sequence ID" value="ADJ24758.1"/>
    <property type="molecule type" value="Genomic_DNA"/>
</dbReference>
<dbReference type="HOGENOM" id="CLU_1945841_0_0_5"/>
<evidence type="ECO:0000256" key="1">
    <source>
        <dbReference type="SAM" id="MobiDB-lite"/>
    </source>
</evidence>
<sequence>MPEKTGNAMSDLPGGQRNGDAPRVFARMNNKPVPMHADVAGSEHLAAFSGPHDDNVIAACDADRSPVGASVETLLQSTDAVRDIAAIIEPDAEPLAIPKAHDAPAIGTAPVVPIGHVRHELQAFDQCDW</sequence>
<dbReference type="AlphaFoldDB" id="D8JVA4"/>
<reference evidence="3" key="1">
    <citation type="journal article" date="2011" name="J. Bacteriol.">
        <title>Genome sequences of eight morphologically diverse alphaproteobacteria.</title>
        <authorList>
            <consortium name="US DOE Joint Genome Institute"/>
            <person name="Brown P.J."/>
            <person name="Kysela D.T."/>
            <person name="Buechlein A."/>
            <person name="Hemmerich C."/>
            <person name="Brun Y.V."/>
        </authorList>
    </citation>
    <scope>NUCLEOTIDE SEQUENCE [LARGE SCALE GENOMIC DNA]</scope>
    <source>
        <strain evidence="3">ATCC 51888 / DSM 1869 / NCIB 11706 / TK 0415</strain>
    </source>
</reference>
<dbReference type="Proteomes" id="UP000002033">
    <property type="component" value="Chromosome"/>
</dbReference>
<organism evidence="2 3">
    <name type="scientific">Hyphomicrobium denitrificans (strain ATCC 51888 / DSM 1869 / NCIMB 11706 / TK 0415)</name>
    <dbReference type="NCBI Taxonomy" id="582899"/>
    <lineage>
        <taxon>Bacteria</taxon>
        <taxon>Pseudomonadati</taxon>
        <taxon>Pseudomonadota</taxon>
        <taxon>Alphaproteobacteria</taxon>
        <taxon>Hyphomicrobiales</taxon>
        <taxon>Hyphomicrobiaceae</taxon>
        <taxon>Hyphomicrobium</taxon>
    </lineage>
</organism>
<feature type="region of interest" description="Disordered" evidence="1">
    <location>
        <begin position="1"/>
        <end position="23"/>
    </location>
</feature>
<accession>D8JVA4</accession>
<protein>
    <submittedName>
        <fullName evidence="2">Uncharacterized protein</fullName>
    </submittedName>
</protein>
<name>D8JVA4_HYPDA</name>
<evidence type="ECO:0000313" key="2">
    <source>
        <dbReference type="EMBL" id="ADJ24758.1"/>
    </source>
</evidence>
<proteinExistence type="predicted"/>
<dbReference type="STRING" id="582899.Hden_2963"/>
<dbReference type="KEGG" id="hdn:Hden_2963"/>
<gene>
    <name evidence="2" type="ordered locus">Hden_2963</name>
</gene>